<name>A0A1Q9B3Y4_9HYPH</name>
<proteinExistence type="predicted"/>
<accession>A0A1Q9B3Y4</accession>
<reference evidence="1 2" key="1">
    <citation type="submission" date="2016-09" db="EMBL/GenBank/DDBJ databases">
        <title>Rhizobium sp. nov., a novel species isolated from the rice rhizosphere.</title>
        <authorList>
            <person name="Zhao J."/>
            <person name="Zhang X."/>
        </authorList>
    </citation>
    <scope>NUCLEOTIDE SEQUENCE [LARGE SCALE GENOMIC DNA]</scope>
    <source>
        <strain evidence="1 2">1.7048</strain>
    </source>
</reference>
<comment type="caution">
    <text evidence="1">The sequence shown here is derived from an EMBL/GenBank/DDBJ whole genome shotgun (WGS) entry which is preliminary data.</text>
</comment>
<organism evidence="1 2">
    <name type="scientific">Xaviernesmea oryzae</name>
    <dbReference type="NCBI Taxonomy" id="464029"/>
    <lineage>
        <taxon>Bacteria</taxon>
        <taxon>Pseudomonadati</taxon>
        <taxon>Pseudomonadota</taxon>
        <taxon>Alphaproteobacteria</taxon>
        <taxon>Hyphomicrobiales</taxon>
        <taxon>Rhizobiaceae</taxon>
        <taxon>Rhizobium/Agrobacterium group</taxon>
        <taxon>Xaviernesmea</taxon>
    </lineage>
</organism>
<gene>
    <name evidence="1" type="ORF">BJF93_20055</name>
</gene>
<dbReference type="Proteomes" id="UP000186364">
    <property type="component" value="Unassembled WGS sequence"/>
</dbReference>
<protein>
    <submittedName>
        <fullName evidence="1">Uncharacterized protein</fullName>
    </submittedName>
</protein>
<keyword evidence="2" id="KW-1185">Reference proteome</keyword>
<dbReference type="EMBL" id="MKIP01000014">
    <property type="protein sequence ID" value="OLP62775.1"/>
    <property type="molecule type" value="Genomic_DNA"/>
</dbReference>
<evidence type="ECO:0000313" key="2">
    <source>
        <dbReference type="Proteomes" id="UP000186364"/>
    </source>
</evidence>
<dbReference type="AlphaFoldDB" id="A0A1Q9B3Y4"/>
<evidence type="ECO:0000313" key="1">
    <source>
        <dbReference type="EMBL" id="OLP62775.1"/>
    </source>
</evidence>
<sequence length="76" mass="8060">MECQSGSKNTSARHASSPSIEMAISAFFSRAVKVDGGTLRSMLGVVATMPAHHADLSGFPSGHKGLLDRFDTKVRL</sequence>